<evidence type="ECO:0000256" key="1">
    <source>
        <dbReference type="SAM" id="MobiDB-lite"/>
    </source>
</evidence>
<feature type="region of interest" description="Disordered" evidence="1">
    <location>
        <begin position="1"/>
        <end position="45"/>
    </location>
</feature>
<accession>U2QGH0</accession>
<organism evidence="2 3">
    <name type="scientific">Propionibacterium acidifaciens F0233</name>
    <dbReference type="NCBI Taxonomy" id="553198"/>
    <lineage>
        <taxon>Bacteria</taxon>
        <taxon>Bacillati</taxon>
        <taxon>Actinomycetota</taxon>
        <taxon>Actinomycetes</taxon>
        <taxon>Propionibacteriales</taxon>
        <taxon>Propionibacteriaceae</taxon>
        <taxon>Propionibacterium</taxon>
    </lineage>
</organism>
<comment type="caution">
    <text evidence="2">The sequence shown here is derived from an EMBL/GenBank/DDBJ whole genome shotgun (WGS) entry which is preliminary data.</text>
</comment>
<reference evidence="2" key="1">
    <citation type="submission" date="2013-08" db="EMBL/GenBank/DDBJ databases">
        <authorList>
            <person name="Durkin A.S."/>
            <person name="Haft D.R."/>
            <person name="McCorrison J."/>
            <person name="Torralba M."/>
            <person name="Gillis M."/>
            <person name="Haft D.H."/>
            <person name="Methe B."/>
            <person name="Sutton G."/>
            <person name="Nelson K.E."/>
        </authorList>
    </citation>
    <scope>NUCLEOTIDE SEQUENCE [LARGE SCALE GENOMIC DNA]</scope>
    <source>
        <strain evidence="2">F0233</strain>
    </source>
</reference>
<proteinExistence type="predicted"/>
<feature type="compositionally biased region" description="Low complexity" evidence="1">
    <location>
        <begin position="13"/>
        <end position="45"/>
    </location>
</feature>
<name>U2QGH0_9ACTN</name>
<dbReference type="AlphaFoldDB" id="U2QGH0"/>
<gene>
    <name evidence="2" type="ORF">HMPREF0682_1861</name>
</gene>
<keyword evidence="3" id="KW-1185">Reference proteome</keyword>
<protein>
    <submittedName>
        <fullName evidence="2">Uncharacterized protein</fullName>
    </submittedName>
</protein>
<sequence length="45" mass="4582">MVPQSTHRSAVHPPLRGRSGAPGRARRGGTAARVRAGPAALIGRA</sequence>
<dbReference type="Proteomes" id="UP000017052">
    <property type="component" value="Unassembled WGS sequence"/>
</dbReference>
<evidence type="ECO:0000313" key="3">
    <source>
        <dbReference type="Proteomes" id="UP000017052"/>
    </source>
</evidence>
<evidence type="ECO:0000313" key="2">
    <source>
        <dbReference type="EMBL" id="ERK55551.1"/>
    </source>
</evidence>
<dbReference type="EMBL" id="ACVN02000183">
    <property type="protein sequence ID" value="ERK55551.1"/>
    <property type="molecule type" value="Genomic_DNA"/>
</dbReference>